<feature type="compositionally biased region" description="Basic and acidic residues" evidence="2">
    <location>
        <begin position="85"/>
        <end position="96"/>
    </location>
</feature>
<evidence type="ECO:0000313" key="3">
    <source>
        <dbReference type="EMBL" id="KAL3805330.1"/>
    </source>
</evidence>
<comment type="caution">
    <text evidence="3">The sequence shown here is derived from an EMBL/GenBank/DDBJ whole genome shotgun (WGS) entry which is preliminary data.</text>
</comment>
<sequence>MRRQRLVVRAAKIHNAIWCKEHASNILSQTGWISMLRFTCRLHSTWVRSAISAYTPNLPRENYASSAAASEPKEPAHRVHSRNPLSKEDLESARNHSDKVVRLTQKLLSKPNSMEIFKTSLENQRNNETLQKTLGLSKSDAETMFILCPDLLSDVHMAISYFSNSRNLRGIALDHPSDGTTIAKHKKIPGPILCARLLELIGVPNYYSELAAKSSASPILVVHSAQIDQLLHCCLQTTLALSNSCKPGKGSLIGYDFNFQKTSNDHANLHDGEKKTAGHLAEEIFRAVWNMQIRFTFETRTKGNGPGPIMHMPNMLTRISAMNNGFILEYLNEDDSSSPNTSVFWSNKDQRRYKQSVSLFNAVLAAYSRLGSSATGTQQEVRRNIVQAAERLLLELAVKNNTLELSPSTVLQSTRPDVISFNTAMNAWSQLSPKLKNGIHTDEYAKTLSTLTAERTQAILEMMQELWDEDRSNRSTRQTLQAAWEEYGDGEFYQSHAIAPNTSSYNTVLNAWSRSSNSNAIYNAISVFRAMVERCNLMCNGRVSLMRQNSNLQHVGKVSLEGDHSFPDSRTFVALLGSCSCNSLPMNFSEAVTLIESIFDTMKYWDEQLQWSRSQGISPHGLLIQVANNMNSILNAYSYNALIRAFSAIPKSSWEESLHCCNRIEEVIWQDMSVRTAPDAITRGIAIDSWIKCAEFAKNDAQKMELCVEKACAHADLLLPPESMLGDESGDGSRVVHAVNDVIALCGKCSMLVKANELYLRAKKCKINNFATVSTVIEVLSQSKDISDVDKALNHLLDFEKDVMRKSSALVRSLNHDNTRMYNACIVGFINADQSDVGYRRAHDLLLHMINNHFRDPLHLACPNTSSFAYVMDALAQKGLSGQVEALLSKMEELNQRRKIVSTSSQRRDLVATIEPNIVLYNTLMTSYVRSNDIGSLQSAENLMQRMEDSPNIPSPDAITRSLLLKLRSHHHSGSGKQAKHSAKRGSETSTHHNIGDCKLDDLILDTINQTHKPHAKLFNSMMKAHANSGTQEGAEKCDALLSKIEEMYTAGDIQIRPDIILHNMVMNAWQSFDPNKAEEVLNRLCVCHEKGDKDLSPNDASFSICIHAWCKSTEPDAAEQAERILRRKEAFLNRVDGLVIRTTDYNSIISKWRRDPENGSERAALLFEEMLQKASKSEVYQSPTDVTLNALLAVYAKSNDDKAAQNAEDHLRRMNQLYEDKKSNILPDVISYRTCIDAWIRRKSTVSPEKVEALVKDMTDKYKHEGRDDLCPDSNVFDLILKACNLAPSTWNIEAADRRHDHTIAIANRTFTLLRGNNEFNAKPTHSTYAFMFRIFNRHMDFTDP</sequence>
<evidence type="ECO:0000313" key="4">
    <source>
        <dbReference type="Proteomes" id="UP001516023"/>
    </source>
</evidence>
<gene>
    <name evidence="3" type="ORF">HJC23_009037</name>
</gene>
<dbReference type="PANTHER" id="PTHR47942">
    <property type="entry name" value="TETRATRICOPEPTIDE REPEAT (TPR)-LIKE SUPERFAMILY PROTEIN-RELATED"/>
    <property type="match status" value="1"/>
</dbReference>
<accession>A0ABD3QY10</accession>
<dbReference type="Proteomes" id="UP001516023">
    <property type="component" value="Unassembled WGS sequence"/>
</dbReference>
<name>A0ABD3QY10_9STRA</name>
<feature type="compositionally biased region" description="Basic residues" evidence="2">
    <location>
        <begin position="970"/>
        <end position="984"/>
    </location>
</feature>
<dbReference type="Gene3D" id="1.25.40.10">
    <property type="entry name" value="Tetratricopeptide repeat domain"/>
    <property type="match status" value="4"/>
</dbReference>
<keyword evidence="4" id="KW-1185">Reference proteome</keyword>
<dbReference type="EMBL" id="JABMIG020000003">
    <property type="protein sequence ID" value="KAL3805330.1"/>
    <property type="molecule type" value="Genomic_DNA"/>
</dbReference>
<reference evidence="3 4" key="1">
    <citation type="journal article" date="2020" name="G3 (Bethesda)">
        <title>Improved Reference Genome for Cyclotella cryptica CCMP332, a Model for Cell Wall Morphogenesis, Salinity Adaptation, and Lipid Production in Diatoms (Bacillariophyta).</title>
        <authorList>
            <person name="Roberts W.R."/>
            <person name="Downey K.M."/>
            <person name="Ruck E.C."/>
            <person name="Traller J.C."/>
            <person name="Alverson A.J."/>
        </authorList>
    </citation>
    <scope>NUCLEOTIDE SEQUENCE [LARGE SCALE GENOMIC DNA]</scope>
    <source>
        <strain evidence="3 4">CCMP332</strain>
    </source>
</reference>
<evidence type="ECO:0000256" key="2">
    <source>
        <dbReference type="SAM" id="MobiDB-lite"/>
    </source>
</evidence>
<feature type="region of interest" description="Disordered" evidence="2">
    <location>
        <begin position="64"/>
        <end position="96"/>
    </location>
</feature>
<organism evidence="3 4">
    <name type="scientific">Cyclotella cryptica</name>
    <dbReference type="NCBI Taxonomy" id="29204"/>
    <lineage>
        <taxon>Eukaryota</taxon>
        <taxon>Sar</taxon>
        <taxon>Stramenopiles</taxon>
        <taxon>Ochrophyta</taxon>
        <taxon>Bacillariophyta</taxon>
        <taxon>Coscinodiscophyceae</taxon>
        <taxon>Thalassiosirophycidae</taxon>
        <taxon>Stephanodiscales</taxon>
        <taxon>Stephanodiscaceae</taxon>
        <taxon>Cyclotella</taxon>
    </lineage>
</organism>
<proteinExistence type="predicted"/>
<protein>
    <submittedName>
        <fullName evidence="3">Uncharacterized protein</fullName>
    </submittedName>
</protein>
<dbReference type="InterPro" id="IPR051222">
    <property type="entry name" value="PPR/CCM1_RNA-binding"/>
</dbReference>
<dbReference type="InterPro" id="IPR011990">
    <property type="entry name" value="TPR-like_helical_dom_sf"/>
</dbReference>
<dbReference type="PANTHER" id="PTHR47942:SF63">
    <property type="entry name" value="PENTATRICOPEPTIDE REPEAT-CONTAINING PROTEIN"/>
    <property type="match status" value="1"/>
</dbReference>
<feature type="non-terminal residue" evidence="3">
    <location>
        <position position="1346"/>
    </location>
</feature>
<feature type="region of interest" description="Disordered" evidence="2">
    <location>
        <begin position="970"/>
        <end position="993"/>
    </location>
</feature>
<evidence type="ECO:0000256" key="1">
    <source>
        <dbReference type="ARBA" id="ARBA00022737"/>
    </source>
</evidence>
<keyword evidence="1" id="KW-0677">Repeat</keyword>